<protein>
    <submittedName>
        <fullName evidence="2">ABC transporter C family member 2-like</fullName>
    </submittedName>
</protein>
<dbReference type="Proteomes" id="UP000327157">
    <property type="component" value="Chromosome 16"/>
</dbReference>
<name>A0A5N5HHB9_9ROSA</name>
<dbReference type="EMBL" id="SMOL01000160">
    <property type="protein sequence ID" value="KAB2624870.1"/>
    <property type="molecule type" value="Genomic_DNA"/>
</dbReference>
<reference evidence="3" key="2">
    <citation type="submission" date="2019-10" db="EMBL/GenBank/DDBJ databases">
        <title>A de novo genome assembly of a pear dwarfing rootstock.</title>
        <authorList>
            <person name="Wang F."/>
            <person name="Wang J."/>
            <person name="Li S."/>
            <person name="Zhang Y."/>
            <person name="Fang M."/>
            <person name="Ma L."/>
            <person name="Zhao Y."/>
            <person name="Jiang S."/>
        </authorList>
    </citation>
    <scope>NUCLEOTIDE SEQUENCE [LARGE SCALE GENOMIC DNA]</scope>
</reference>
<proteinExistence type="predicted"/>
<reference evidence="2 3" key="1">
    <citation type="submission" date="2019-09" db="EMBL/GenBank/DDBJ databases">
        <authorList>
            <person name="Ou C."/>
        </authorList>
    </citation>
    <scope>NUCLEOTIDE SEQUENCE [LARGE SCALE GENOMIC DNA]</scope>
    <source>
        <strain evidence="2">S2</strain>
        <tissue evidence="2">Leaf</tissue>
    </source>
</reference>
<keyword evidence="3" id="KW-1185">Reference proteome</keyword>
<comment type="caution">
    <text evidence="2">The sequence shown here is derived from an EMBL/GenBank/DDBJ whole genome shotgun (WGS) entry which is preliminary data.</text>
</comment>
<evidence type="ECO:0000256" key="1">
    <source>
        <dbReference type="SAM" id="MobiDB-lite"/>
    </source>
</evidence>
<reference evidence="2 3" key="3">
    <citation type="submission" date="2019-11" db="EMBL/GenBank/DDBJ databases">
        <title>A de novo genome assembly of a pear dwarfing rootstock.</title>
        <authorList>
            <person name="Wang F."/>
            <person name="Wang J."/>
            <person name="Li S."/>
            <person name="Zhang Y."/>
            <person name="Fang M."/>
            <person name="Ma L."/>
            <person name="Zhao Y."/>
            <person name="Jiang S."/>
        </authorList>
    </citation>
    <scope>NUCLEOTIDE SEQUENCE [LARGE SCALE GENOMIC DNA]</scope>
    <source>
        <strain evidence="2">S2</strain>
        <tissue evidence="2">Leaf</tissue>
    </source>
</reference>
<sequence length="96" mass="10809">MKKGLEQMLTRQHSREGSEATACPCYVSKSRSFFLGLRQLVCLARVLLREENSSAGRGNGFYRHSTRQCNSGDDKGRNEGMHRDHCCSPDPCSSRQ</sequence>
<gene>
    <name evidence="2" type="ORF">D8674_016530</name>
</gene>
<evidence type="ECO:0000313" key="2">
    <source>
        <dbReference type="EMBL" id="KAB2624870.1"/>
    </source>
</evidence>
<organism evidence="2 3">
    <name type="scientific">Pyrus ussuriensis x Pyrus communis</name>
    <dbReference type="NCBI Taxonomy" id="2448454"/>
    <lineage>
        <taxon>Eukaryota</taxon>
        <taxon>Viridiplantae</taxon>
        <taxon>Streptophyta</taxon>
        <taxon>Embryophyta</taxon>
        <taxon>Tracheophyta</taxon>
        <taxon>Spermatophyta</taxon>
        <taxon>Magnoliopsida</taxon>
        <taxon>eudicotyledons</taxon>
        <taxon>Gunneridae</taxon>
        <taxon>Pentapetalae</taxon>
        <taxon>rosids</taxon>
        <taxon>fabids</taxon>
        <taxon>Rosales</taxon>
        <taxon>Rosaceae</taxon>
        <taxon>Amygdaloideae</taxon>
        <taxon>Maleae</taxon>
        <taxon>Pyrus</taxon>
    </lineage>
</organism>
<feature type="region of interest" description="Disordered" evidence="1">
    <location>
        <begin position="66"/>
        <end position="96"/>
    </location>
</feature>
<accession>A0A5N5HHB9</accession>
<feature type="compositionally biased region" description="Basic and acidic residues" evidence="1">
    <location>
        <begin position="72"/>
        <end position="87"/>
    </location>
</feature>
<evidence type="ECO:0000313" key="3">
    <source>
        <dbReference type="Proteomes" id="UP000327157"/>
    </source>
</evidence>
<dbReference type="AlphaFoldDB" id="A0A5N5HHB9"/>